<dbReference type="Gene3D" id="3.40.1190.20">
    <property type="match status" value="1"/>
</dbReference>
<evidence type="ECO:0000313" key="8">
    <source>
        <dbReference type="Proteomes" id="UP000028091"/>
    </source>
</evidence>
<evidence type="ECO:0000256" key="4">
    <source>
        <dbReference type="ARBA" id="ARBA00022777"/>
    </source>
</evidence>
<sequence length="338" mass="36729">MKALDAVTFGESMAMFYAKEVGELHQVNTFQKALAGAESNVAVGLSRLGFEVGWMSKVGADSLGTFILEELQKEGVDTSAVLRSNDGSKTGILLKSKVIDGDPDVTYYRKGSAASTMNPSDFPSGYFKQAGHLHMTGIPPALSNEMRAFSFHALQAMKEAGKTISFDPNLRLQLWEEEEDMIHTVNQIASQVDWFFPGLAEGQRLTGCHEPEEIAEVYLQKGVKLVVIKLGAEGAFFKSAAGQGIVSGFHVHDVVDTVGAGDGFAVGVISGLLDGLSYEKSVTRGNAIGALAVMSPGDKDGLPTRKELQAFMKEAKRYHRREYMKGDERYGEISKFER</sequence>
<dbReference type="InterPro" id="IPR029056">
    <property type="entry name" value="Ribokinase-like"/>
</dbReference>
<proteinExistence type="inferred from homology"/>
<comment type="similarity">
    <text evidence="1">Belongs to the carbohydrate kinase PfkB family.</text>
</comment>
<accession>A0A081LEI7</accession>
<evidence type="ECO:0000256" key="3">
    <source>
        <dbReference type="ARBA" id="ARBA00022741"/>
    </source>
</evidence>
<evidence type="ECO:0000256" key="5">
    <source>
        <dbReference type="ARBA" id="ARBA00022840"/>
    </source>
</evidence>
<dbReference type="GO" id="GO:0016301">
    <property type="term" value="F:kinase activity"/>
    <property type="evidence" value="ECO:0007669"/>
    <property type="project" value="UniProtKB-KW"/>
</dbReference>
<dbReference type="InterPro" id="IPR011611">
    <property type="entry name" value="PfkB_dom"/>
</dbReference>
<evidence type="ECO:0000256" key="2">
    <source>
        <dbReference type="ARBA" id="ARBA00022679"/>
    </source>
</evidence>
<dbReference type="InterPro" id="IPR002173">
    <property type="entry name" value="Carboh/pur_kinase_PfkB_CS"/>
</dbReference>
<dbReference type="Proteomes" id="UP000028091">
    <property type="component" value="Unassembled WGS sequence"/>
</dbReference>
<reference evidence="7 8" key="1">
    <citation type="submission" date="2012-09" db="EMBL/GenBank/DDBJ databases">
        <title>Genome Sequence of Bacillus sp. DW5-4.</title>
        <authorList>
            <person name="Lai Q."/>
            <person name="Liu Y."/>
            <person name="Shao Z."/>
        </authorList>
    </citation>
    <scope>NUCLEOTIDE SEQUENCE [LARGE SCALE GENOMIC DNA]</scope>
    <source>
        <strain evidence="7 8">DW5-4</strain>
    </source>
</reference>
<dbReference type="AlphaFoldDB" id="A0A081LEI7"/>
<gene>
    <name evidence="7" type="ORF">BA70_11080</name>
</gene>
<dbReference type="PROSITE" id="PS00584">
    <property type="entry name" value="PFKB_KINASES_2"/>
    <property type="match status" value="1"/>
</dbReference>
<dbReference type="InterPro" id="IPR050306">
    <property type="entry name" value="PfkB_Carbo_kinase"/>
</dbReference>
<keyword evidence="8" id="KW-1185">Reference proteome</keyword>
<evidence type="ECO:0000259" key="6">
    <source>
        <dbReference type="Pfam" id="PF00294"/>
    </source>
</evidence>
<dbReference type="PANTHER" id="PTHR43085">
    <property type="entry name" value="HEXOKINASE FAMILY MEMBER"/>
    <property type="match status" value="1"/>
</dbReference>
<keyword evidence="3" id="KW-0547">Nucleotide-binding</keyword>
<comment type="caution">
    <text evidence="7">The sequence shown here is derived from an EMBL/GenBank/DDBJ whole genome shotgun (WGS) entry which is preliminary data.</text>
</comment>
<dbReference type="EMBL" id="JOTP01000003">
    <property type="protein sequence ID" value="KEP27663.1"/>
    <property type="molecule type" value="Genomic_DNA"/>
</dbReference>
<dbReference type="OrthoDB" id="9813569at2"/>
<keyword evidence="5" id="KW-0067">ATP-binding</keyword>
<dbReference type="Pfam" id="PF00294">
    <property type="entry name" value="PfkB"/>
    <property type="match status" value="1"/>
</dbReference>
<evidence type="ECO:0000313" key="7">
    <source>
        <dbReference type="EMBL" id="KEP27663.1"/>
    </source>
</evidence>
<organism evidence="7 8">
    <name type="scientific">Bacillus zhangzhouensis</name>
    <dbReference type="NCBI Taxonomy" id="1178540"/>
    <lineage>
        <taxon>Bacteria</taxon>
        <taxon>Bacillati</taxon>
        <taxon>Bacillota</taxon>
        <taxon>Bacilli</taxon>
        <taxon>Bacillales</taxon>
        <taxon>Bacillaceae</taxon>
        <taxon>Bacillus</taxon>
    </lineage>
</organism>
<dbReference type="eggNOG" id="COG0524">
    <property type="taxonomic scope" value="Bacteria"/>
</dbReference>
<keyword evidence="2" id="KW-0808">Transferase</keyword>
<keyword evidence="4 7" id="KW-0418">Kinase</keyword>
<protein>
    <submittedName>
        <fullName evidence="7">2-dehydro-3-deoxygluconokinase</fullName>
    </submittedName>
</protein>
<dbReference type="CDD" id="cd01166">
    <property type="entry name" value="KdgK"/>
    <property type="match status" value="1"/>
</dbReference>
<dbReference type="RefSeq" id="WP_034318495.1">
    <property type="nucleotide sequence ID" value="NZ_JAVIKA010000001.1"/>
</dbReference>
<evidence type="ECO:0000256" key="1">
    <source>
        <dbReference type="ARBA" id="ARBA00010688"/>
    </source>
</evidence>
<name>A0A081LEI7_9BACI</name>
<dbReference type="GO" id="GO:0005524">
    <property type="term" value="F:ATP binding"/>
    <property type="evidence" value="ECO:0007669"/>
    <property type="project" value="UniProtKB-KW"/>
</dbReference>
<feature type="domain" description="Carbohydrate kinase PfkB" evidence="6">
    <location>
        <begin position="6"/>
        <end position="304"/>
    </location>
</feature>
<dbReference type="SUPFAM" id="SSF53613">
    <property type="entry name" value="Ribokinase-like"/>
    <property type="match status" value="1"/>
</dbReference>
<dbReference type="PANTHER" id="PTHR43085:SF1">
    <property type="entry name" value="PSEUDOURIDINE KINASE-RELATED"/>
    <property type="match status" value="1"/>
</dbReference>